<dbReference type="AlphaFoldDB" id="B4EDQ8"/>
<dbReference type="eggNOG" id="COG1289">
    <property type="taxonomic scope" value="Bacteria"/>
</dbReference>
<gene>
    <name evidence="7" type="ORF">BCAL1177</name>
</gene>
<dbReference type="EMBL" id="AM747720">
    <property type="protein sequence ID" value="CAR51479.1"/>
    <property type="molecule type" value="Genomic_DNA"/>
</dbReference>
<protein>
    <submittedName>
        <fullName evidence="7">Fusaric acid resistance transporter protein</fullName>
    </submittedName>
</protein>
<evidence type="ECO:0000313" key="7">
    <source>
        <dbReference type="EMBL" id="CAR51479.1"/>
    </source>
</evidence>
<dbReference type="PANTHER" id="PTHR30509:SF40">
    <property type="entry name" value="BLR3852 PROTEIN"/>
    <property type="match status" value="1"/>
</dbReference>
<keyword evidence="2" id="KW-1003">Cell membrane</keyword>
<evidence type="ECO:0000256" key="4">
    <source>
        <dbReference type="ARBA" id="ARBA00022989"/>
    </source>
</evidence>
<proteinExistence type="predicted"/>
<comment type="subcellular location">
    <subcellularLocation>
        <location evidence="1">Cell membrane</location>
        <topology evidence="1">Multi-pass membrane protein</topology>
    </subcellularLocation>
</comment>
<evidence type="ECO:0000313" key="8">
    <source>
        <dbReference type="Proteomes" id="UP000001035"/>
    </source>
</evidence>
<evidence type="ECO:0000256" key="1">
    <source>
        <dbReference type="ARBA" id="ARBA00004651"/>
    </source>
</evidence>
<evidence type="ECO:0000256" key="5">
    <source>
        <dbReference type="ARBA" id="ARBA00023136"/>
    </source>
</evidence>
<feature type="transmembrane region" description="Helical" evidence="6">
    <location>
        <begin position="473"/>
        <end position="492"/>
    </location>
</feature>
<keyword evidence="5 6" id="KW-0472">Membrane</keyword>
<name>B4EDQ8_BURCJ</name>
<feature type="transmembrane region" description="Helical" evidence="6">
    <location>
        <begin position="396"/>
        <end position="416"/>
    </location>
</feature>
<dbReference type="GO" id="GO:0005886">
    <property type="term" value="C:plasma membrane"/>
    <property type="evidence" value="ECO:0007669"/>
    <property type="project" value="UniProtKB-SubCell"/>
</dbReference>
<feature type="transmembrane region" description="Helical" evidence="6">
    <location>
        <begin position="130"/>
        <end position="148"/>
    </location>
</feature>
<evidence type="ECO:0000256" key="3">
    <source>
        <dbReference type="ARBA" id="ARBA00022692"/>
    </source>
</evidence>
<evidence type="ECO:0000256" key="6">
    <source>
        <dbReference type="SAM" id="Phobius"/>
    </source>
</evidence>
<feature type="transmembrane region" description="Helical" evidence="6">
    <location>
        <begin position="79"/>
        <end position="99"/>
    </location>
</feature>
<sequence>MPHTRTRLLSTLGSELSIALWDWRRDDMKGWLYVAKVLTAAFVALGVSTLLDLPTAKTAMTTVFIVMHPQSGAVLAKSFYRLIGTLIGFLATVTVVGAFPQQPLLFIFALAFWVSLCAAFAKFNRGFRSYGFLISGYTVALAGIPASQHPEATFLIAMTRVTGIAIGVLCATAVSALIFPDRVSSRLSASNKQRYVDFLNFVVQALIGKDGASAASREQLRFFSDAVAFEMNRTLAAFEGAQGRHWSGRLSKINAAFMKASSRLNAFCRMRAYLEASRSDAYRAIGPLLQETAAWMTRAESLRDASPNTAKRIADDLHRYADALPGMIEATRRGSDKLADFSAPEFEATARALQYLVADLAAYFSEYARLDDRKDVHDRQADRVARFPHHNSYTDALIASARVFITIFACGFFWVASAWPSGVDFLLNAAVTSALISGLPHPVKASINLGISTVFSAIFGFVFIAYVEPRVDGILILWISLAPFLAIGAWFATKPKYFRQACDYLIFFSLLVNIDTLGTYEQTTFLNEGIAFVFSNFVPALFFALIMPPTSRWLKNRHLVRMRELILHVASRPTAGPRTTLEGQARDLTFQIQQLFADSPVERQEAIRWAYAILQIGNTLIDLQNALALVPSTSVASPAPTWRLAILRARSSIAALTEKPTASRLEVARDLTRQAITGIEAAVDACPPSKERRQSLLHVLSLLNIVDITLLDAELPFADADVDATPLDKIT</sequence>
<organism evidence="7 8">
    <name type="scientific">Burkholderia cenocepacia (strain ATCC BAA-245 / DSM 16553 / LMG 16656 / NCTC 13227 / J2315 / CF5610)</name>
    <name type="common">Burkholderia cepacia (strain J2315)</name>
    <dbReference type="NCBI Taxonomy" id="216591"/>
    <lineage>
        <taxon>Bacteria</taxon>
        <taxon>Pseudomonadati</taxon>
        <taxon>Pseudomonadota</taxon>
        <taxon>Betaproteobacteria</taxon>
        <taxon>Burkholderiales</taxon>
        <taxon>Burkholderiaceae</taxon>
        <taxon>Burkholderia</taxon>
        <taxon>Burkholderia cepacia complex</taxon>
    </lineage>
</organism>
<dbReference type="HOGENOM" id="CLU_013927_0_0_4"/>
<keyword evidence="4 6" id="KW-1133">Transmembrane helix</keyword>
<keyword evidence="8" id="KW-1185">Reference proteome</keyword>
<reference evidence="7 8" key="1">
    <citation type="journal article" date="2009" name="J. Bacteriol.">
        <title>The genome of Burkholderia cenocepacia J2315, an epidemic pathogen of cystic fibrosis patients.</title>
        <authorList>
            <person name="Holden M.T."/>
            <person name="Seth-Smith H.M."/>
            <person name="Crossman L.C."/>
            <person name="Sebaihia M."/>
            <person name="Bentley S.D."/>
            <person name="Cerdeno-Tarraga A.M."/>
            <person name="Thomson N.R."/>
            <person name="Bason N."/>
            <person name="Quail M.A."/>
            <person name="Sharp S."/>
            <person name="Cherevach I."/>
            <person name="Churcher C."/>
            <person name="Goodhead I."/>
            <person name="Hauser H."/>
            <person name="Holroyd N."/>
            <person name="Mungall K."/>
            <person name="Scott P."/>
            <person name="Walker D."/>
            <person name="White B."/>
            <person name="Rose H."/>
            <person name="Iversen P."/>
            <person name="Mil-Homens D."/>
            <person name="Rocha E.P."/>
            <person name="Fialho A.M."/>
            <person name="Baldwin A."/>
            <person name="Dowson C."/>
            <person name="Barrell B.G."/>
            <person name="Govan J.R."/>
            <person name="Vandamme P."/>
            <person name="Hart C.A."/>
            <person name="Mahenthiralingam E."/>
            <person name="Parkhill J."/>
        </authorList>
    </citation>
    <scope>NUCLEOTIDE SEQUENCE [LARGE SCALE GENOMIC DNA]</scope>
    <source>
        <strain evidence="8">ATCC BAA-245 / DSM 16553 / LMG 16656 / NCTC 13227 / J2315 / CF5610</strain>
    </source>
</reference>
<feature type="transmembrane region" description="Helical" evidence="6">
    <location>
        <begin position="30"/>
        <end position="51"/>
    </location>
</feature>
<evidence type="ECO:0000256" key="2">
    <source>
        <dbReference type="ARBA" id="ARBA00022475"/>
    </source>
</evidence>
<dbReference type="Pfam" id="PF04632">
    <property type="entry name" value="FUSC"/>
    <property type="match status" value="1"/>
</dbReference>
<dbReference type="BioCyc" id="BCEN216591:G1G1V-1313-MONOMER"/>
<feature type="transmembrane region" description="Helical" evidence="6">
    <location>
        <begin position="154"/>
        <end position="179"/>
    </location>
</feature>
<feature type="transmembrane region" description="Helical" evidence="6">
    <location>
        <begin position="105"/>
        <end position="123"/>
    </location>
</feature>
<accession>B4EDQ8</accession>
<dbReference type="InterPro" id="IPR006726">
    <property type="entry name" value="PHBA_efflux_AaeB/fusaric-R"/>
</dbReference>
<dbReference type="Proteomes" id="UP000001035">
    <property type="component" value="Chromosome 1"/>
</dbReference>
<keyword evidence="3 6" id="KW-0812">Transmembrane</keyword>
<dbReference type="GO" id="GO:0022857">
    <property type="term" value="F:transmembrane transporter activity"/>
    <property type="evidence" value="ECO:0007669"/>
    <property type="project" value="InterPro"/>
</dbReference>
<dbReference type="RefSeq" id="WP_006481812.1">
    <property type="nucleotide sequence ID" value="NC_011000.1"/>
</dbReference>
<dbReference type="PANTHER" id="PTHR30509">
    <property type="entry name" value="P-HYDROXYBENZOIC ACID EFFLUX PUMP SUBUNIT-RELATED"/>
    <property type="match status" value="1"/>
</dbReference>
<feature type="transmembrane region" description="Helical" evidence="6">
    <location>
        <begin position="529"/>
        <end position="547"/>
    </location>
</feature>
<feature type="transmembrane region" description="Helical" evidence="6">
    <location>
        <begin position="447"/>
        <end position="467"/>
    </location>
</feature>
<dbReference type="KEGG" id="bcj:BCAL1177"/>